<dbReference type="CDD" id="cd03225">
    <property type="entry name" value="ABC_cobalt_CbiO_domain1"/>
    <property type="match status" value="1"/>
</dbReference>
<comment type="similarity">
    <text evidence="2">Belongs to the ABC transporter superfamily.</text>
</comment>
<dbReference type="GO" id="GO:0042626">
    <property type="term" value="F:ATPase-coupled transmembrane transporter activity"/>
    <property type="evidence" value="ECO:0007669"/>
    <property type="project" value="TreeGrafter"/>
</dbReference>
<keyword evidence="7 13" id="KW-0067">ATP-binding</keyword>
<comment type="subcellular location">
    <subcellularLocation>
        <location evidence="1">Cell membrane</location>
        <topology evidence="1">Peripheral membrane protein</topology>
    </subcellularLocation>
</comment>
<dbReference type="EMBL" id="BLIP01000001">
    <property type="protein sequence ID" value="GFE25013.1"/>
    <property type="molecule type" value="Genomic_DNA"/>
</dbReference>
<dbReference type="PROSITE" id="PS50893">
    <property type="entry name" value="ABC_TRANSPORTER_2"/>
    <property type="match status" value="2"/>
</dbReference>
<dbReference type="PANTHER" id="PTHR43553">
    <property type="entry name" value="HEAVY METAL TRANSPORTER"/>
    <property type="match status" value="1"/>
</dbReference>
<proteinExistence type="inferred from homology"/>
<dbReference type="SMART" id="SM00382">
    <property type="entry name" value="AAA"/>
    <property type="match status" value="2"/>
</dbReference>
<evidence type="ECO:0000256" key="8">
    <source>
        <dbReference type="ARBA" id="ARBA00022967"/>
    </source>
</evidence>
<dbReference type="Proteomes" id="UP001210609">
    <property type="component" value="Chromosome"/>
</dbReference>
<evidence type="ECO:0000256" key="4">
    <source>
        <dbReference type="ARBA" id="ARBA00022475"/>
    </source>
</evidence>
<feature type="region of interest" description="Disordered" evidence="11">
    <location>
        <begin position="265"/>
        <end position="289"/>
    </location>
</feature>
<dbReference type="InterPro" id="IPR017871">
    <property type="entry name" value="ABC_transporter-like_CS"/>
</dbReference>
<dbReference type="InterPro" id="IPR050095">
    <property type="entry name" value="ECF_ABC_transporter_ATP-bd"/>
</dbReference>
<evidence type="ECO:0000256" key="11">
    <source>
        <dbReference type="SAM" id="MobiDB-lite"/>
    </source>
</evidence>
<keyword evidence="4" id="KW-1003">Cell membrane</keyword>
<dbReference type="Pfam" id="PF00005">
    <property type="entry name" value="ABC_tran"/>
    <property type="match status" value="2"/>
</dbReference>
<keyword evidence="3" id="KW-0813">Transport</keyword>
<dbReference type="GO" id="GO:0005524">
    <property type="term" value="F:ATP binding"/>
    <property type="evidence" value="ECO:0007669"/>
    <property type="project" value="UniProtKB-KW"/>
</dbReference>
<dbReference type="RefSeq" id="WP_159488416.1">
    <property type="nucleotide sequence ID" value="NZ_BLIP01000001.1"/>
</dbReference>
<dbReference type="InterPro" id="IPR015856">
    <property type="entry name" value="ABC_transpr_CbiO/EcfA_su"/>
</dbReference>
<evidence type="ECO:0000313" key="16">
    <source>
        <dbReference type="Proteomes" id="UP001210609"/>
    </source>
</evidence>
<keyword evidence="6" id="KW-0547">Nucleotide-binding</keyword>
<gene>
    <name evidence="13" type="ORF">Sliba_54660</name>
    <name evidence="14" type="ORF">STRLI_005447</name>
</gene>
<evidence type="ECO:0000256" key="1">
    <source>
        <dbReference type="ARBA" id="ARBA00004202"/>
    </source>
</evidence>
<dbReference type="Proteomes" id="UP000429552">
    <property type="component" value="Unassembled WGS sequence"/>
</dbReference>
<evidence type="ECO:0000313" key="15">
    <source>
        <dbReference type="Proteomes" id="UP000429552"/>
    </source>
</evidence>
<evidence type="ECO:0000256" key="7">
    <source>
        <dbReference type="ARBA" id="ARBA00022840"/>
    </source>
</evidence>
<dbReference type="InterPro" id="IPR003593">
    <property type="entry name" value="AAA+_ATPase"/>
</dbReference>
<dbReference type="GO" id="GO:0016887">
    <property type="term" value="F:ATP hydrolysis activity"/>
    <property type="evidence" value="ECO:0007669"/>
    <property type="project" value="InterPro"/>
</dbReference>
<comment type="function">
    <text evidence="10">Probably part of an ABC transporter complex. Responsible for energy coupling to the transport system.</text>
</comment>
<evidence type="ECO:0000256" key="3">
    <source>
        <dbReference type="ARBA" id="ARBA00022448"/>
    </source>
</evidence>
<dbReference type="EMBL" id="CP114202">
    <property type="protein sequence ID" value="WAT99298.1"/>
    <property type="molecule type" value="Genomic_DNA"/>
</dbReference>
<keyword evidence="16" id="KW-1185">Reference proteome</keyword>
<evidence type="ECO:0000256" key="2">
    <source>
        <dbReference type="ARBA" id="ARBA00005417"/>
    </source>
</evidence>
<sequence>MIRFEQVSVTYGDAAAPAVQGIDLTVPEGELCLLVGPSGVGKSTVLNAVCGLVPHFTGGTLRGRVTVDGRDTRTHKPRELADVVGTVGQDPLAHFVTDTVEDELAYGMESLGLTPEVMRRRVEETLDLLGLAELRDRAITTLSGGQMQRVAIGSVLTTHPKVLVLDEPTSALDPAAAEEVLAVLQRLVHDLGTTVLLAEHRLERVVQYADQVILLPSPGAPPVMGTPADIMAVSPVHPPVVALGRLARWSPLPLSVRDARRKAAPLREQLTGVPPQAPGRSAEGTPAASDAAAEVSGLGVRRGRTEALHGVDLTVRGGETIALMGRNGAGKSTLLTTLVGMHEPSSGTVRVGGAVPHRTSPRALLRHVGLVPQEPRDLLYADTVAAECTAADQDVGAPAGSCRALVARLLPDVPESVHPRDLSEGQRLALALAVVLTARPPLLLLDEPTRGLDYAAKARLIEVLRTLAAEGHAIVLATHDVELAAELAHRVVILADGEIVADGPTDEVVVSSPSFAPQVAKVLAPLPWLTVPQVARALEALA</sequence>
<keyword evidence="5" id="KW-0677">Repeat</keyword>
<evidence type="ECO:0000313" key="13">
    <source>
        <dbReference type="EMBL" id="GFE25013.1"/>
    </source>
</evidence>
<keyword evidence="9" id="KW-0472">Membrane</keyword>
<evidence type="ECO:0000256" key="9">
    <source>
        <dbReference type="ARBA" id="ARBA00023136"/>
    </source>
</evidence>
<keyword evidence="8" id="KW-1278">Translocase</keyword>
<dbReference type="PROSITE" id="PS00211">
    <property type="entry name" value="ABC_TRANSPORTER_1"/>
    <property type="match status" value="1"/>
</dbReference>
<dbReference type="SUPFAM" id="SSF52540">
    <property type="entry name" value="P-loop containing nucleoside triphosphate hydrolases"/>
    <property type="match status" value="2"/>
</dbReference>
<evidence type="ECO:0000259" key="12">
    <source>
        <dbReference type="PROSITE" id="PS50893"/>
    </source>
</evidence>
<feature type="domain" description="ABC transporter" evidence="12">
    <location>
        <begin position="293"/>
        <end position="521"/>
    </location>
</feature>
<dbReference type="Gene3D" id="3.40.50.300">
    <property type="entry name" value="P-loop containing nucleotide triphosphate hydrolases"/>
    <property type="match status" value="2"/>
</dbReference>
<evidence type="ECO:0000256" key="5">
    <source>
        <dbReference type="ARBA" id="ARBA00022737"/>
    </source>
</evidence>
<organism evidence="13 15">
    <name type="scientific">Streptomyces nigrescens</name>
    <dbReference type="NCBI Taxonomy" id="1920"/>
    <lineage>
        <taxon>Bacteria</taxon>
        <taxon>Bacillati</taxon>
        <taxon>Actinomycetota</taxon>
        <taxon>Actinomycetes</taxon>
        <taxon>Kitasatosporales</taxon>
        <taxon>Streptomycetaceae</taxon>
        <taxon>Streptomyces</taxon>
    </lineage>
</organism>
<accession>A0A640TM73</accession>
<dbReference type="PANTHER" id="PTHR43553:SF27">
    <property type="entry name" value="ENERGY-COUPLING FACTOR TRANSPORTER ATP-BINDING PROTEIN ECFA2"/>
    <property type="match status" value="1"/>
</dbReference>
<dbReference type="GO" id="GO:0043190">
    <property type="term" value="C:ATP-binding cassette (ABC) transporter complex"/>
    <property type="evidence" value="ECO:0007669"/>
    <property type="project" value="TreeGrafter"/>
</dbReference>
<evidence type="ECO:0000256" key="10">
    <source>
        <dbReference type="ARBA" id="ARBA00025157"/>
    </source>
</evidence>
<evidence type="ECO:0000313" key="14">
    <source>
        <dbReference type="EMBL" id="WAT99298.1"/>
    </source>
</evidence>
<name>A0A640TM73_STRNI</name>
<reference evidence="14 16" key="2">
    <citation type="submission" date="2022-12" db="EMBL/GenBank/DDBJ databases">
        <authorList>
            <person name="Ruckert C."/>
            <person name="Busche T."/>
            <person name="Kalinowski J."/>
            <person name="Wittmann C."/>
        </authorList>
    </citation>
    <scope>NUCLEOTIDE SEQUENCE [LARGE SCALE GENOMIC DNA]</scope>
    <source>
        <strain evidence="14 16">DSM 40555</strain>
    </source>
</reference>
<dbReference type="InterPro" id="IPR027417">
    <property type="entry name" value="P-loop_NTPase"/>
</dbReference>
<protein>
    <submittedName>
        <fullName evidence="14">ATP-binding cassette domain-containing protein</fullName>
    </submittedName>
    <submittedName>
        <fullName evidence="13">Putative ABC transporter ATP-binding protein</fullName>
    </submittedName>
</protein>
<dbReference type="AlphaFoldDB" id="A0A640TM73"/>
<evidence type="ECO:0000256" key="6">
    <source>
        <dbReference type="ARBA" id="ARBA00022741"/>
    </source>
</evidence>
<feature type="domain" description="ABC transporter" evidence="12">
    <location>
        <begin position="2"/>
        <end position="243"/>
    </location>
</feature>
<dbReference type="InterPro" id="IPR003439">
    <property type="entry name" value="ABC_transporter-like_ATP-bd"/>
</dbReference>
<reference evidence="13 15" key="1">
    <citation type="submission" date="2019-12" db="EMBL/GenBank/DDBJ databases">
        <title>Whole genome shotgun sequence of Streptomyces libani subsp. libani NBRC 13452.</title>
        <authorList>
            <person name="Ichikawa N."/>
            <person name="Kimura A."/>
            <person name="Kitahashi Y."/>
            <person name="Komaki H."/>
            <person name="Tamura T."/>
        </authorList>
    </citation>
    <scope>NUCLEOTIDE SEQUENCE [LARGE SCALE GENOMIC DNA]</scope>
    <source>
        <strain evidence="13 15">NBRC 13452</strain>
    </source>
</reference>
<dbReference type="FunFam" id="3.40.50.300:FF:000760">
    <property type="entry name" value="Cobalt ABC transporter ATP-binding protein"/>
    <property type="match status" value="1"/>
</dbReference>